<keyword evidence="4 6" id="KW-1133">Transmembrane helix</keyword>
<dbReference type="GO" id="GO:0071555">
    <property type="term" value="P:cell wall organization"/>
    <property type="evidence" value="ECO:0007669"/>
    <property type="project" value="UniProtKB-KW"/>
</dbReference>
<protein>
    <recommendedName>
        <fullName evidence="6">Peptidoglycan glycosyltransferase MrdB</fullName>
        <shortName evidence="6">PGT</shortName>
        <ecNumber evidence="6">2.4.99.28</ecNumber>
    </recommendedName>
    <alternativeName>
        <fullName evidence="6">Cell elongation protein RodA</fullName>
    </alternativeName>
    <alternativeName>
        <fullName evidence="6">Cell wall polymerase</fullName>
    </alternativeName>
    <alternativeName>
        <fullName evidence="6">Peptidoglycan polymerase</fullName>
        <shortName evidence="6">PG polymerase</shortName>
    </alternativeName>
</protein>
<feature type="transmembrane region" description="Helical" evidence="6">
    <location>
        <begin position="87"/>
        <end position="107"/>
    </location>
</feature>
<evidence type="ECO:0000256" key="5">
    <source>
        <dbReference type="ARBA" id="ARBA00023136"/>
    </source>
</evidence>
<feature type="transmembrane region" description="Helical" evidence="6">
    <location>
        <begin position="150"/>
        <end position="167"/>
    </location>
</feature>
<dbReference type="RefSeq" id="WP_226999731.1">
    <property type="nucleotide sequence ID" value="NZ_CP014143.1"/>
</dbReference>
<evidence type="ECO:0000256" key="1">
    <source>
        <dbReference type="ARBA" id="ARBA00004141"/>
    </source>
</evidence>
<comment type="similarity">
    <text evidence="6">Belongs to the SEDS family. MrdB/RodA subfamily.</text>
</comment>
<dbReference type="NCBIfam" id="TIGR02210">
    <property type="entry name" value="rodA_shape"/>
    <property type="match status" value="1"/>
</dbReference>
<dbReference type="Proteomes" id="UP000095672">
    <property type="component" value="Chromosome"/>
</dbReference>
<gene>
    <name evidence="6 7" type="primary">mrdB</name>
    <name evidence="6" type="synonym">rodA</name>
    <name evidence="7" type="ORF">AUP74_01706</name>
</gene>
<feature type="transmembrane region" description="Helical" evidence="6">
    <location>
        <begin position="197"/>
        <end position="215"/>
    </location>
</feature>
<evidence type="ECO:0000256" key="6">
    <source>
        <dbReference type="HAMAP-Rule" id="MF_02079"/>
    </source>
</evidence>
<keyword evidence="6" id="KW-0573">Peptidoglycan synthesis</keyword>
<dbReference type="GO" id="GO:0008955">
    <property type="term" value="F:peptidoglycan glycosyltransferase activity"/>
    <property type="evidence" value="ECO:0007669"/>
    <property type="project" value="UniProtKB-UniRule"/>
</dbReference>
<dbReference type="AlphaFoldDB" id="A0A1C9W7L4"/>
<keyword evidence="6" id="KW-0997">Cell inner membrane</keyword>
<dbReference type="GO" id="GO:0008360">
    <property type="term" value="P:regulation of cell shape"/>
    <property type="evidence" value="ECO:0007669"/>
    <property type="project" value="UniProtKB-KW"/>
</dbReference>
<dbReference type="STRING" id="1769779.AUP74_01706"/>
<dbReference type="GO" id="GO:0009252">
    <property type="term" value="P:peptidoglycan biosynthetic process"/>
    <property type="evidence" value="ECO:0007669"/>
    <property type="project" value="UniProtKB-UniRule"/>
</dbReference>
<dbReference type="GO" id="GO:0015648">
    <property type="term" value="F:lipid-linked peptidoglycan transporter activity"/>
    <property type="evidence" value="ECO:0007669"/>
    <property type="project" value="TreeGrafter"/>
</dbReference>
<dbReference type="GO" id="GO:0005886">
    <property type="term" value="C:plasma membrane"/>
    <property type="evidence" value="ECO:0007669"/>
    <property type="project" value="UniProtKB-SubCell"/>
</dbReference>
<dbReference type="GO" id="GO:0032153">
    <property type="term" value="C:cell division site"/>
    <property type="evidence" value="ECO:0007669"/>
    <property type="project" value="TreeGrafter"/>
</dbReference>
<keyword evidence="3 6" id="KW-0133">Cell shape</keyword>
<feature type="transmembrane region" description="Helical" evidence="6">
    <location>
        <begin position="173"/>
        <end position="190"/>
    </location>
</feature>
<proteinExistence type="inferred from homology"/>
<dbReference type="Pfam" id="PF01098">
    <property type="entry name" value="FTSW_RODA_SPOVE"/>
    <property type="match status" value="1"/>
</dbReference>
<keyword evidence="2 6" id="KW-0812">Transmembrane</keyword>
<dbReference type="InterPro" id="IPR001182">
    <property type="entry name" value="FtsW/RodA"/>
</dbReference>
<dbReference type="PANTHER" id="PTHR30474">
    <property type="entry name" value="CELL CYCLE PROTEIN"/>
    <property type="match status" value="1"/>
</dbReference>
<dbReference type="EC" id="2.4.99.28" evidence="6"/>
<keyword evidence="6" id="KW-0328">Glycosyltransferase</keyword>
<dbReference type="PANTHER" id="PTHR30474:SF1">
    <property type="entry name" value="PEPTIDOGLYCAN GLYCOSYLTRANSFERASE MRDB"/>
    <property type="match status" value="1"/>
</dbReference>
<dbReference type="HAMAP" id="MF_02079">
    <property type="entry name" value="PGT_RodA"/>
    <property type="match status" value="1"/>
</dbReference>
<organism evidence="7 8">
    <name type="scientific">Microbulbifer aggregans</name>
    <dbReference type="NCBI Taxonomy" id="1769779"/>
    <lineage>
        <taxon>Bacteria</taxon>
        <taxon>Pseudomonadati</taxon>
        <taxon>Pseudomonadota</taxon>
        <taxon>Gammaproteobacteria</taxon>
        <taxon>Cellvibrionales</taxon>
        <taxon>Microbulbiferaceae</taxon>
        <taxon>Microbulbifer</taxon>
    </lineage>
</organism>
<feature type="transmembrane region" description="Helical" evidence="6">
    <location>
        <begin position="31"/>
        <end position="51"/>
    </location>
</feature>
<dbReference type="UniPathway" id="UPA00219"/>
<dbReference type="GO" id="GO:0051301">
    <property type="term" value="P:cell division"/>
    <property type="evidence" value="ECO:0007669"/>
    <property type="project" value="InterPro"/>
</dbReference>
<evidence type="ECO:0000256" key="2">
    <source>
        <dbReference type="ARBA" id="ARBA00022692"/>
    </source>
</evidence>
<reference evidence="8" key="1">
    <citation type="submission" date="2016-01" db="EMBL/GenBank/DDBJ databases">
        <title>Complete genome sequence of Microbulbifer sp. CCB-MM1, a halophile isolated from Matang Mangrove Forest, Perak.</title>
        <authorList>
            <person name="Moh T.H."/>
            <person name="Dinesh B."/>
            <person name="Lau N.-S."/>
            <person name="Go F."/>
            <person name="Alexander Chong S.-C."/>
        </authorList>
    </citation>
    <scope>NUCLEOTIDE SEQUENCE [LARGE SCALE GENOMIC DNA]</scope>
    <source>
        <strain evidence="8">CCB-MM1</strain>
    </source>
</reference>
<evidence type="ECO:0000313" key="7">
    <source>
        <dbReference type="EMBL" id="AOS97137.1"/>
    </source>
</evidence>
<comment type="catalytic activity">
    <reaction evidence="6">
        <text>[GlcNAc-(1-&gt;4)-Mur2Ac(oyl-L-Ala-gamma-D-Glu-L-Lys-D-Ala-D-Ala)](n)-di-trans,octa-cis-undecaprenyl diphosphate + beta-D-GlcNAc-(1-&gt;4)-Mur2Ac(oyl-L-Ala-gamma-D-Glu-L-Lys-D-Ala-D-Ala)-di-trans,octa-cis-undecaprenyl diphosphate = [GlcNAc-(1-&gt;4)-Mur2Ac(oyl-L-Ala-gamma-D-Glu-L-Lys-D-Ala-D-Ala)](n+1)-di-trans,octa-cis-undecaprenyl diphosphate + di-trans,octa-cis-undecaprenyl diphosphate + H(+)</text>
        <dbReference type="Rhea" id="RHEA:23708"/>
        <dbReference type="Rhea" id="RHEA-COMP:9602"/>
        <dbReference type="Rhea" id="RHEA-COMP:9603"/>
        <dbReference type="ChEBI" id="CHEBI:15378"/>
        <dbReference type="ChEBI" id="CHEBI:58405"/>
        <dbReference type="ChEBI" id="CHEBI:60033"/>
        <dbReference type="ChEBI" id="CHEBI:78435"/>
        <dbReference type="EC" id="2.4.99.28"/>
    </reaction>
</comment>
<dbReference type="PATRIC" id="fig|1769779.3.peg.1706"/>
<evidence type="ECO:0000256" key="4">
    <source>
        <dbReference type="ARBA" id="ARBA00022989"/>
    </source>
</evidence>
<feature type="transmembrane region" description="Helical" evidence="6">
    <location>
        <begin position="318"/>
        <end position="345"/>
    </location>
</feature>
<dbReference type="InterPro" id="IPR011923">
    <property type="entry name" value="RodA/MrdB"/>
</dbReference>
<keyword evidence="5 6" id="KW-0472">Membrane</keyword>
<evidence type="ECO:0000256" key="3">
    <source>
        <dbReference type="ARBA" id="ARBA00022960"/>
    </source>
</evidence>
<dbReference type="KEGG" id="micc:AUP74_01706"/>
<keyword evidence="6" id="KW-1003">Cell membrane</keyword>
<keyword evidence="6" id="KW-0961">Cell wall biogenesis/degradation</keyword>
<feature type="transmembrane region" description="Helical" evidence="6">
    <location>
        <begin position="285"/>
        <end position="306"/>
    </location>
</feature>
<evidence type="ECO:0000313" key="8">
    <source>
        <dbReference type="Proteomes" id="UP000095672"/>
    </source>
</evidence>
<feature type="transmembrane region" description="Helical" evidence="6">
    <location>
        <begin position="63"/>
        <end position="81"/>
    </location>
</feature>
<keyword evidence="6" id="KW-0808">Transferase</keyword>
<comment type="function">
    <text evidence="6">Peptidoglycan polymerase that is essential for cell wall elongation.</text>
</comment>
<comment type="pathway">
    <text evidence="6">Cell wall biogenesis; peptidoglycan biosynthesis.</text>
</comment>
<accession>A0A1C9W7L4</accession>
<dbReference type="EMBL" id="CP014143">
    <property type="protein sequence ID" value="AOS97137.1"/>
    <property type="molecule type" value="Genomic_DNA"/>
</dbReference>
<keyword evidence="8" id="KW-1185">Reference proteome</keyword>
<name>A0A1C9W7L4_9GAMM</name>
<feature type="transmembrane region" description="Helical" evidence="6">
    <location>
        <begin position="351"/>
        <end position="372"/>
    </location>
</feature>
<comment type="subcellular location">
    <subcellularLocation>
        <location evidence="6">Cell inner membrane</location>
        <topology evidence="6">Multi-pass membrane protein</topology>
    </subcellularLocation>
    <subcellularLocation>
        <location evidence="1">Membrane</location>
        <topology evidence="1">Multi-pass membrane protein</topology>
    </subcellularLocation>
</comment>
<sequence>MASRDYMHRLPDSHSSLSRPVSFSRRWHIDVPLLVLLILLCGVGLTVLYSASGGETHYVRRQAVFLCIAFVGMLVAANVPLDMYRRWSPWLYVAGCGMLVAVLFVGVGAKGAQRWLEIGGFRFQPSEALKLAVPMSVAAFLHRRTLPPSFITVLGALAIVAIPAALIVRQPDLGTSILIAASGIFALYLAGLSWKMIGGAAVALVASAWPIWQWGLRDYQKQRIMTLFDPDADRLGAGWNIFQSKAAIGSGGVYGKGYMQGTQSQLDFLPESHTDFIIAVLSEEWGMRGALLLLLLYVLIIARGIYISFMAQHVFGRLLAGSITLTFFVYVFVNIGMVTGLLPVVGVPLPLVSHGGTSAITLMAGFGILMAIGTEQRRVTF</sequence>